<dbReference type="Pfam" id="PF20151">
    <property type="entry name" value="DUF6533"/>
    <property type="match status" value="1"/>
</dbReference>
<keyword evidence="1" id="KW-1133">Transmembrane helix</keyword>
<organism evidence="3 4">
    <name type="scientific">Armillaria ostoyae</name>
    <name type="common">Armillaria root rot fungus</name>
    <dbReference type="NCBI Taxonomy" id="47428"/>
    <lineage>
        <taxon>Eukaryota</taxon>
        <taxon>Fungi</taxon>
        <taxon>Dikarya</taxon>
        <taxon>Basidiomycota</taxon>
        <taxon>Agaricomycotina</taxon>
        <taxon>Agaricomycetes</taxon>
        <taxon>Agaricomycetidae</taxon>
        <taxon>Agaricales</taxon>
        <taxon>Marasmiineae</taxon>
        <taxon>Physalacriaceae</taxon>
        <taxon>Armillaria</taxon>
    </lineage>
</organism>
<sequence length="243" mass="27803">MSTVLIRVDQILFSTYAPAAAMVLMLWDHCLMLGEEVAIMWSPRNGRILTKVVHVLNRYFAEAVLIYRLYVTDGLAHYTVSENTRSCKAVWLASTSAALIASISQFYIMMHAYRLWDHRVPENSCSTEAVPKTITCIIGISLVFSVFVVLITIYNLEEPRRPENDLLDSLRRDSARIYFVICVLWLLLLVLSVTIEASLFFTLFTLVLSLNANIAARVHLRVDGLRLLFHRRPIMIYRGYIEG</sequence>
<protein>
    <recommendedName>
        <fullName evidence="2">DUF6533 domain-containing protein</fullName>
    </recommendedName>
</protein>
<accession>A0A284RGW1</accession>
<dbReference type="InterPro" id="IPR045340">
    <property type="entry name" value="DUF6533"/>
</dbReference>
<gene>
    <name evidence="3" type="ORF">ARMOST_11353</name>
</gene>
<evidence type="ECO:0000259" key="2">
    <source>
        <dbReference type="Pfam" id="PF20151"/>
    </source>
</evidence>
<keyword evidence="1" id="KW-0472">Membrane</keyword>
<evidence type="ECO:0000313" key="4">
    <source>
        <dbReference type="Proteomes" id="UP000219338"/>
    </source>
</evidence>
<name>A0A284RGW1_ARMOS</name>
<dbReference type="Proteomes" id="UP000219338">
    <property type="component" value="Unassembled WGS sequence"/>
</dbReference>
<evidence type="ECO:0000256" key="1">
    <source>
        <dbReference type="SAM" id="Phobius"/>
    </source>
</evidence>
<dbReference type="OrthoDB" id="3251775at2759"/>
<dbReference type="EMBL" id="FUEG01000008">
    <property type="protein sequence ID" value="SJL07994.1"/>
    <property type="molecule type" value="Genomic_DNA"/>
</dbReference>
<keyword evidence="1" id="KW-0812">Transmembrane</keyword>
<reference evidence="4" key="1">
    <citation type="journal article" date="2017" name="Nat. Ecol. Evol.">
        <title>Genome expansion and lineage-specific genetic innovations in the forest pathogenic fungi Armillaria.</title>
        <authorList>
            <person name="Sipos G."/>
            <person name="Prasanna A.N."/>
            <person name="Walter M.C."/>
            <person name="O'Connor E."/>
            <person name="Balint B."/>
            <person name="Krizsan K."/>
            <person name="Kiss B."/>
            <person name="Hess J."/>
            <person name="Varga T."/>
            <person name="Slot J."/>
            <person name="Riley R."/>
            <person name="Boka B."/>
            <person name="Rigling D."/>
            <person name="Barry K."/>
            <person name="Lee J."/>
            <person name="Mihaltcheva S."/>
            <person name="LaButti K."/>
            <person name="Lipzen A."/>
            <person name="Waldron R."/>
            <person name="Moloney N.M."/>
            <person name="Sperisen C."/>
            <person name="Kredics L."/>
            <person name="Vagvoelgyi C."/>
            <person name="Patrignani A."/>
            <person name="Fitzpatrick D."/>
            <person name="Nagy I."/>
            <person name="Doyle S."/>
            <person name="Anderson J.B."/>
            <person name="Grigoriev I.V."/>
            <person name="Gueldener U."/>
            <person name="Muensterkoetter M."/>
            <person name="Nagy L.G."/>
        </authorList>
    </citation>
    <scope>NUCLEOTIDE SEQUENCE [LARGE SCALE GENOMIC DNA]</scope>
    <source>
        <strain evidence="4">C18/9</strain>
    </source>
</reference>
<dbReference type="AlphaFoldDB" id="A0A284RGW1"/>
<feature type="transmembrane region" description="Helical" evidence="1">
    <location>
        <begin position="129"/>
        <end position="156"/>
    </location>
</feature>
<feature type="transmembrane region" description="Helical" evidence="1">
    <location>
        <begin position="177"/>
        <end position="195"/>
    </location>
</feature>
<proteinExistence type="predicted"/>
<feature type="transmembrane region" description="Helical" evidence="1">
    <location>
        <begin position="89"/>
        <end position="109"/>
    </location>
</feature>
<dbReference type="OMA" id="ENTRSCK"/>
<keyword evidence="4" id="KW-1185">Reference proteome</keyword>
<evidence type="ECO:0000313" key="3">
    <source>
        <dbReference type="EMBL" id="SJL07994.1"/>
    </source>
</evidence>
<feature type="domain" description="DUF6533" evidence="2">
    <location>
        <begin position="16"/>
        <end position="60"/>
    </location>
</feature>